<dbReference type="SUPFAM" id="SSF51011">
    <property type="entry name" value="Glycosyl hydrolase domain"/>
    <property type="match status" value="1"/>
</dbReference>
<dbReference type="AlphaFoldDB" id="A0A3B1A5X2"/>
<keyword evidence="9" id="KW-0119">Carbohydrate metabolism</keyword>
<dbReference type="FunFam" id="2.60.40.10:FF:000169">
    <property type="entry name" value="1,4-alpha-glucan branching enzyme GlgB"/>
    <property type="match status" value="1"/>
</dbReference>
<dbReference type="InterPro" id="IPR006047">
    <property type="entry name" value="GH13_cat_dom"/>
</dbReference>
<dbReference type="FunFam" id="3.20.20.80:FF:000003">
    <property type="entry name" value="1,4-alpha-glucan branching enzyme GlgB"/>
    <property type="match status" value="1"/>
</dbReference>
<dbReference type="EMBL" id="UOFT01000047">
    <property type="protein sequence ID" value="VAW95503.1"/>
    <property type="molecule type" value="Genomic_DNA"/>
</dbReference>
<keyword evidence="8" id="KW-0320">Glycogen biosynthesis</keyword>
<dbReference type="CDD" id="cd11322">
    <property type="entry name" value="AmyAc_Glg_BE"/>
    <property type="match status" value="1"/>
</dbReference>
<dbReference type="Gene3D" id="3.20.20.80">
    <property type="entry name" value="Glycosidases"/>
    <property type="match status" value="1"/>
</dbReference>
<comment type="similarity">
    <text evidence="3">Belongs to the glycosyl hydrolase 13 family. GlgB subfamily.</text>
</comment>
<evidence type="ECO:0000259" key="10">
    <source>
        <dbReference type="SMART" id="SM00642"/>
    </source>
</evidence>
<dbReference type="InterPro" id="IPR044143">
    <property type="entry name" value="GlgB_N_E_set_prok"/>
</dbReference>
<dbReference type="InterPro" id="IPR037439">
    <property type="entry name" value="Branching_enzy"/>
</dbReference>
<dbReference type="NCBIfam" id="NF008967">
    <property type="entry name" value="PRK12313.1"/>
    <property type="match status" value="1"/>
</dbReference>
<dbReference type="Pfam" id="PF22019">
    <property type="entry name" value="GlgB_N"/>
    <property type="match status" value="1"/>
</dbReference>
<dbReference type="GO" id="GO:0004553">
    <property type="term" value="F:hydrolase activity, hydrolyzing O-glycosyl compounds"/>
    <property type="evidence" value="ECO:0007669"/>
    <property type="project" value="InterPro"/>
</dbReference>
<dbReference type="InterPro" id="IPR054169">
    <property type="entry name" value="GlgB_N"/>
</dbReference>
<keyword evidence="6 11" id="KW-0328">Glycosyltransferase</keyword>
<gene>
    <name evidence="11" type="ORF">MNBD_GAMMA23-301</name>
</gene>
<dbReference type="GO" id="GO:0005978">
    <property type="term" value="P:glycogen biosynthetic process"/>
    <property type="evidence" value="ECO:0007669"/>
    <property type="project" value="UniProtKB-UniPathway"/>
</dbReference>
<evidence type="ECO:0000256" key="8">
    <source>
        <dbReference type="ARBA" id="ARBA00023056"/>
    </source>
</evidence>
<evidence type="ECO:0000256" key="2">
    <source>
        <dbReference type="ARBA" id="ARBA00004964"/>
    </source>
</evidence>
<dbReference type="InterPro" id="IPR013783">
    <property type="entry name" value="Ig-like_fold"/>
</dbReference>
<reference evidence="11" key="1">
    <citation type="submission" date="2018-06" db="EMBL/GenBank/DDBJ databases">
        <authorList>
            <person name="Zhirakovskaya E."/>
        </authorList>
    </citation>
    <scope>NUCLEOTIDE SEQUENCE</scope>
</reference>
<dbReference type="SUPFAM" id="SSF81296">
    <property type="entry name" value="E set domains"/>
    <property type="match status" value="1"/>
</dbReference>
<dbReference type="NCBIfam" id="TIGR01515">
    <property type="entry name" value="branching_enzym"/>
    <property type="match status" value="1"/>
</dbReference>
<dbReference type="CDD" id="cd02855">
    <property type="entry name" value="E_set_GBE_prok_N"/>
    <property type="match status" value="1"/>
</dbReference>
<evidence type="ECO:0000256" key="1">
    <source>
        <dbReference type="ARBA" id="ARBA00000826"/>
    </source>
</evidence>
<dbReference type="InterPro" id="IPR006407">
    <property type="entry name" value="GlgB"/>
</dbReference>
<dbReference type="InterPro" id="IPR014756">
    <property type="entry name" value="Ig_E-set"/>
</dbReference>
<dbReference type="GO" id="GO:0043169">
    <property type="term" value="F:cation binding"/>
    <property type="evidence" value="ECO:0007669"/>
    <property type="project" value="InterPro"/>
</dbReference>
<evidence type="ECO:0000256" key="5">
    <source>
        <dbReference type="ARBA" id="ARBA00022600"/>
    </source>
</evidence>
<evidence type="ECO:0000256" key="4">
    <source>
        <dbReference type="ARBA" id="ARBA00012541"/>
    </source>
</evidence>
<dbReference type="PANTHER" id="PTHR43651">
    <property type="entry name" value="1,4-ALPHA-GLUCAN-BRANCHING ENZYME"/>
    <property type="match status" value="1"/>
</dbReference>
<dbReference type="Pfam" id="PF02922">
    <property type="entry name" value="CBM_48"/>
    <property type="match status" value="1"/>
</dbReference>
<sequence>MPRFNSSAADKANLIYATLKDDLKKIAQANHHDPFKVLGNQTAHHDSYILFYAPDTDQLNISKESIPTLRLANSDFFACLEQLDKIEEHYLITRTNSQNDVNAYHDPYSFKPQIEEDDLNLFSAGKHLHIYKILGAHAKTIDGVAGILFATWAPNASRVSVIGDFNNWDGRRYPMRSRGASGVWELFIPEVKNGALYKFEIRNGHSGEIHSKADPYAQQLELRPQTSSVVHNSAAFKWQDIQWIKNREQNNWLHQPLSIYECHLGSWQRTSNGQFLGYRELAHRLVDYIKETGFTHIELLPITEHPLDASWGYQTTGYFAATRRFGNADDFRYFVNYCHQHNIGVLLDWVPAHFPKDAHGLAKFDGSALYEHEDPRRGEHRDWGTLIYNYDRNEVKNFLISSAMFWLEEYHIDGLRVDAVASMLYLDYSREEGDWLPNRHGGNENIEAIEFIRELNIVTHSHFPGTLMMAEESTAWPQVTRPTNIGGLGFSMKWNMGWMHDSLIYLSKDPVHRHYHHDQLTFGLLYLFTENFILPFSHDEVVHGKSSLLYKMPGDEWQQFANLRLLYTYMFTYPGKKLLFMGCEFGQGEEWDHDKELDWYVLQYPLHAGVKKLVSDLNSLYKQQAALHQYDFDDCGFEWIDCHDTEQSVLSYLRKSEQESIIVILNFTPIVREAYRIGVPELAEYDIIFNSDSDYYSGSNAGSHSSIQAENIKWMNQSASLELTLPPLAGLVLKKRP</sequence>
<dbReference type="NCBIfam" id="NF003811">
    <property type="entry name" value="PRK05402.1"/>
    <property type="match status" value="1"/>
</dbReference>
<evidence type="ECO:0000256" key="3">
    <source>
        <dbReference type="ARBA" id="ARBA00009000"/>
    </source>
</evidence>
<dbReference type="EC" id="2.4.1.18" evidence="4"/>
<organism evidence="11">
    <name type="scientific">hydrothermal vent metagenome</name>
    <dbReference type="NCBI Taxonomy" id="652676"/>
    <lineage>
        <taxon>unclassified sequences</taxon>
        <taxon>metagenomes</taxon>
        <taxon>ecological metagenomes</taxon>
    </lineage>
</organism>
<name>A0A3B1A5X2_9ZZZZ</name>
<dbReference type="Pfam" id="PF02806">
    <property type="entry name" value="Alpha-amylase_C"/>
    <property type="match status" value="1"/>
</dbReference>
<dbReference type="SMART" id="SM00642">
    <property type="entry name" value="Aamy"/>
    <property type="match status" value="1"/>
</dbReference>
<dbReference type="GO" id="GO:0005829">
    <property type="term" value="C:cytosol"/>
    <property type="evidence" value="ECO:0007669"/>
    <property type="project" value="TreeGrafter"/>
</dbReference>
<dbReference type="Gene3D" id="2.60.40.10">
    <property type="entry name" value="Immunoglobulins"/>
    <property type="match status" value="1"/>
</dbReference>
<dbReference type="Gene3D" id="2.60.40.1180">
    <property type="entry name" value="Golgi alpha-mannosidase II"/>
    <property type="match status" value="1"/>
</dbReference>
<keyword evidence="5" id="KW-0321">Glycogen metabolism</keyword>
<dbReference type="InterPro" id="IPR004193">
    <property type="entry name" value="Glyco_hydro_13_N"/>
</dbReference>
<evidence type="ECO:0000256" key="6">
    <source>
        <dbReference type="ARBA" id="ARBA00022676"/>
    </source>
</evidence>
<dbReference type="InterPro" id="IPR006048">
    <property type="entry name" value="A-amylase/branching_C"/>
</dbReference>
<comment type="pathway">
    <text evidence="2">Glycan biosynthesis; glycogen biosynthesis.</text>
</comment>
<dbReference type="HAMAP" id="MF_00685">
    <property type="entry name" value="GlgB"/>
    <property type="match status" value="1"/>
</dbReference>
<feature type="domain" description="Glycosyl hydrolase family 13 catalytic" evidence="10">
    <location>
        <begin position="261"/>
        <end position="607"/>
    </location>
</feature>
<evidence type="ECO:0000256" key="7">
    <source>
        <dbReference type="ARBA" id="ARBA00022679"/>
    </source>
</evidence>
<proteinExistence type="inferred from homology"/>
<dbReference type="PIRSF" id="PIRSF000463">
    <property type="entry name" value="GlgB"/>
    <property type="match status" value="1"/>
</dbReference>
<dbReference type="SUPFAM" id="SSF51445">
    <property type="entry name" value="(Trans)glycosidases"/>
    <property type="match status" value="1"/>
</dbReference>
<dbReference type="PANTHER" id="PTHR43651:SF3">
    <property type="entry name" value="1,4-ALPHA-GLUCAN-BRANCHING ENZYME"/>
    <property type="match status" value="1"/>
</dbReference>
<dbReference type="InterPro" id="IPR013780">
    <property type="entry name" value="Glyco_hydro_b"/>
</dbReference>
<dbReference type="Pfam" id="PF00128">
    <property type="entry name" value="Alpha-amylase"/>
    <property type="match status" value="2"/>
</dbReference>
<dbReference type="UniPathway" id="UPA00164"/>
<protein>
    <recommendedName>
        <fullName evidence="4">1,4-alpha-glucan branching enzyme</fullName>
        <ecNumber evidence="4">2.4.1.18</ecNumber>
    </recommendedName>
</protein>
<comment type="catalytic activity">
    <reaction evidence="1">
        <text>Transfers a segment of a (1-&gt;4)-alpha-D-glucan chain to a primary hydroxy group in a similar glucan chain.</text>
        <dbReference type="EC" id="2.4.1.18"/>
    </reaction>
</comment>
<evidence type="ECO:0000313" key="11">
    <source>
        <dbReference type="EMBL" id="VAW95503.1"/>
    </source>
</evidence>
<evidence type="ECO:0000256" key="9">
    <source>
        <dbReference type="ARBA" id="ARBA00023277"/>
    </source>
</evidence>
<keyword evidence="7 11" id="KW-0808">Transferase</keyword>
<dbReference type="InterPro" id="IPR017853">
    <property type="entry name" value="GH"/>
</dbReference>
<accession>A0A3B1A5X2</accession>
<dbReference type="FunFam" id="2.60.40.1180:FF:000002">
    <property type="entry name" value="1,4-alpha-glucan branching enzyme GlgB"/>
    <property type="match status" value="1"/>
</dbReference>
<dbReference type="GO" id="GO:0003844">
    <property type="term" value="F:1,4-alpha-glucan branching enzyme activity"/>
    <property type="evidence" value="ECO:0007669"/>
    <property type="project" value="UniProtKB-EC"/>
</dbReference>